<evidence type="ECO:0000256" key="1">
    <source>
        <dbReference type="SAM" id="MobiDB-lite"/>
    </source>
</evidence>
<feature type="signal peptide" evidence="2">
    <location>
        <begin position="1"/>
        <end position="20"/>
    </location>
</feature>
<evidence type="ECO:0000313" key="4">
    <source>
        <dbReference type="Proteomes" id="UP000742631"/>
    </source>
</evidence>
<dbReference type="AlphaFoldDB" id="A0A921E5U8"/>
<gene>
    <name evidence="3" type="ORF">K8W01_20445</name>
</gene>
<feature type="chain" id="PRO_5037801376" description="Porin" evidence="2">
    <location>
        <begin position="21"/>
        <end position="82"/>
    </location>
</feature>
<dbReference type="EMBL" id="DYYG01000064">
    <property type="protein sequence ID" value="HJE26024.1"/>
    <property type="molecule type" value="Genomic_DNA"/>
</dbReference>
<sequence length="82" mass="8446">MRRTTSVLGLLLLSAAPAAAEDFTGFYAGVNAGWAFERGGDPSSAIGPAQAGTGKPEDGLPPSVARAQERHLPDTSRPAARR</sequence>
<protein>
    <recommendedName>
        <fullName evidence="5">Porin</fullName>
    </recommendedName>
</protein>
<dbReference type="Proteomes" id="UP000742631">
    <property type="component" value="Unassembled WGS sequence"/>
</dbReference>
<reference evidence="3" key="2">
    <citation type="submission" date="2021-09" db="EMBL/GenBank/DDBJ databases">
        <authorList>
            <person name="Gilroy R."/>
        </authorList>
    </citation>
    <scope>NUCLEOTIDE SEQUENCE</scope>
    <source>
        <strain evidence="3">316</strain>
    </source>
</reference>
<evidence type="ECO:0000313" key="3">
    <source>
        <dbReference type="EMBL" id="HJE26024.1"/>
    </source>
</evidence>
<evidence type="ECO:0000256" key="2">
    <source>
        <dbReference type="SAM" id="SignalP"/>
    </source>
</evidence>
<evidence type="ECO:0008006" key="5">
    <source>
        <dbReference type="Google" id="ProtNLM"/>
    </source>
</evidence>
<accession>A0A921E5U8</accession>
<proteinExistence type="predicted"/>
<organism evidence="3 4">
    <name type="scientific">Methylorubrum populi</name>
    <dbReference type="NCBI Taxonomy" id="223967"/>
    <lineage>
        <taxon>Bacteria</taxon>
        <taxon>Pseudomonadati</taxon>
        <taxon>Pseudomonadota</taxon>
        <taxon>Alphaproteobacteria</taxon>
        <taxon>Hyphomicrobiales</taxon>
        <taxon>Methylobacteriaceae</taxon>
        <taxon>Methylorubrum</taxon>
    </lineage>
</organism>
<keyword evidence="2" id="KW-0732">Signal</keyword>
<reference evidence="3" key="1">
    <citation type="journal article" date="2021" name="PeerJ">
        <title>Extensive microbial diversity within the chicken gut microbiome revealed by metagenomics and culture.</title>
        <authorList>
            <person name="Gilroy R."/>
            <person name="Ravi A."/>
            <person name="Getino M."/>
            <person name="Pursley I."/>
            <person name="Horton D.L."/>
            <person name="Alikhan N.F."/>
            <person name="Baker D."/>
            <person name="Gharbi K."/>
            <person name="Hall N."/>
            <person name="Watson M."/>
            <person name="Adriaenssens E.M."/>
            <person name="Foster-Nyarko E."/>
            <person name="Jarju S."/>
            <person name="Secka A."/>
            <person name="Antonio M."/>
            <person name="Oren A."/>
            <person name="Chaudhuri R.R."/>
            <person name="La Ragione R."/>
            <person name="Hildebrand F."/>
            <person name="Pallen M.J."/>
        </authorList>
    </citation>
    <scope>NUCLEOTIDE SEQUENCE</scope>
    <source>
        <strain evidence="3">316</strain>
    </source>
</reference>
<comment type="caution">
    <text evidence="3">The sequence shown here is derived from an EMBL/GenBank/DDBJ whole genome shotgun (WGS) entry which is preliminary data.</text>
</comment>
<feature type="region of interest" description="Disordered" evidence="1">
    <location>
        <begin position="38"/>
        <end position="82"/>
    </location>
</feature>
<name>A0A921E5U8_9HYPH</name>